<feature type="transmembrane region" description="Helical" evidence="9">
    <location>
        <begin position="418"/>
        <end position="435"/>
    </location>
</feature>
<feature type="transmembrane region" description="Helical" evidence="9">
    <location>
        <begin position="442"/>
        <end position="460"/>
    </location>
</feature>
<keyword evidence="12" id="KW-1185">Reference proteome</keyword>
<comment type="subcellular location">
    <subcellularLocation>
        <location evidence="1">Cell membrane</location>
        <topology evidence="1">Multi-pass membrane protein</topology>
    </subcellularLocation>
</comment>
<feature type="transmembrane region" description="Helical" evidence="9">
    <location>
        <begin position="152"/>
        <end position="176"/>
    </location>
</feature>
<name>A0A222FP80_9GAMM</name>
<gene>
    <name evidence="11" type="ORF">CHH28_15735</name>
</gene>
<keyword evidence="4" id="KW-0808">Transferase</keyword>
<dbReference type="Proteomes" id="UP000202440">
    <property type="component" value="Chromosome"/>
</dbReference>
<feature type="transmembrane region" description="Helical" evidence="9">
    <location>
        <begin position="31"/>
        <end position="53"/>
    </location>
</feature>
<keyword evidence="2" id="KW-1003">Cell membrane</keyword>
<evidence type="ECO:0000256" key="2">
    <source>
        <dbReference type="ARBA" id="ARBA00022475"/>
    </source>
</evidence>
<feature type="transmembrane region" description="Helical" evidence="9">
    <location>
        <begin position="113"/>
        <end position="131"/>
    </location>
</feature>
<evidence type="ECO:0000256" key="1">
    <source>
        <dbReference type="ARBA" id="ARBA00004651"/>
    </source>
</evidence>
<evidence type="ECO:0000256" key="6">
    <source>
        <dbReference type="ARBA" id="ARBA00022989"/>
    </source>
</evidence>
<dbReference type="GO" id="GO:0009103">
    <property type="term" value="P:lipopolysaccharide biosynthetic process"/>
    <property type="evidence" value="ECO:0007669"/>
    <property type="project" value="UniProtKB-ARBA"/>
</dbReference>
<keyword evidence="7 9" id="KW-0472">Membrane</keyword>
<keyword evidence="5 9" id="KW-0812">Transmembrane</keyword>
<dbReference type="GO" id="GO:0016763">
    <property type="term" value="F:pentosyltransferase activity"/>
    <property type="evidence" value="ECO:0007669"/>
    <property type="project" value="TreeGrafter"/>
</dbReference>
<evidence type="ECO:0000313" key="11">
    <source>
        <dbReference type="EMBL" id="ASP40033.1"/>
    </source>
</evidence>
<evidence type="ECO:0000256" key="4">
    <source>
        <dbReference type="ARBA" id="ARBA00022679"/>
    </source>
</evidence>
<dbReference type="GO" id="GO:0010041">
    <property type="term" value="P:response to iron(III) ion"/>
    <property type="evidence" value="ECO:0007669"/>
    <property type="project" value="TreeGrafter"/>
</dbReference>
<evidence type="ECO:0000256" key="5">
    <source>
        <dbReference type="ARBA" id="ARBA00022692"/>
    </source>
</evidence>
<evidence type="ECO:0000256" key="3">
    <source>
        <dbReference type="ARBA" id="ARBA00022676"/>
    </source>
</evidence>
<evidence type="ECO:0000256" key="9">
    <source>
        <dbReference type="SAM" id="Phobius"/>
    </source>
</evidence>
<protein>
    <recommendedName>
        <fullName evidence="10">Glycosyltransferase RgtA/B/C/D-like domain-containing protein</fullName>
    </recommendedName>
</protein>
<sequence>MSRNSMTTLGPRPPHRTPETTKTPLMRKLNFPWWLLPALAGLFFLNLNGFLLFDHDEGAFSEATRGMFERGDFITTYLNDRLRFDKPILIYWLQAASIYVFDIEVWAFRLPSALAGILWSLAIFFFARRYLNEATATAAALMAASALGINAIAHVATADAVLNMFLATTLLCIYHYSQSPSNRLLLAIYALMALGTLTKGPVAVAIPLLVACLYYLSSGLKPQLLKALFYFPGWALYLAIAAPWYVLIYLDQGQAFIDGFFLKHNVNRFKNAMEGHDGGLLFYPLVLPFVLAPFGGLLIRILPSIKHIRHGDGGDSDNNGQTLDRFLWIWFLVVLVLFSVASTKLPHYILYGCTPLVILMARYRHWLSSRWLAAVFPTLFFALLAALPSLVPSIEASLTNPIEVAVAQRAAEYINQEFAMLAAGAGVLSLLLIFALRRLAPWLTLVLVGGVQALFVWLVLAPAASEAQQRPVWEAAQFARLLNEPIVTQSIDMPSFNVYLNRVTERRGLEVGEVGYGREDRIDIDHFETLFQSGPIMLVRRLPPPTPTLEAPAQSEVTDE</sequence>
<dbReference type="PANTHER" id="PTHR33908:SF3">
    <property type="entry name" value="UNDECAPRENYL PHOSPHATE-ALPHA-4-AMINO-4-DEOXY-L-ARABINOSE ARABINOSYL TRANSFERASE"/>
    <property type="match status" value="1"/>
</dbReference>
<dbReference type="PANTHER" id="PTHR33908">
    <property type="entry name" value="MANNOSYLTRANSFERASE YKCB-RELATED"/>
    <property type="match status" value="1"/>
</dbReference>
<reference evidence="11 12" key="1">
    <citation type="submission" date="2017-07" db="EMBL/GenBank/DDBJ databases">
        <title>Annotated genome sequence of Bacterioplanes sanyensis isolated from Red Sea.</title>
        <authorList>
            <person name="Rehman Z.U."/>
        </authorList>
    </citation>
    <scope>NUCLEOTIDE SEQUENCE [LARGE SCALE GENOMIC DNA]</scope>
    <source>
        <strain evidence="11 12">NV9</strain>
    </source>
</reference>
<dbReference type="KEGG" id="bsan:CHH28_15735"/>
<feature type="transmembrane region" description="Helical" evidence="9">
    <location>
        <begin position="228"/>
        <end position="250"/>
    </location>
</feature>
<dbReference type="InterPro" id="IPR050297">
    <property type="entry name" value="LipidA_mod_glycosyltrf_83"/>
</dbReference>
<organism evidence="11 12">
    <name type="scientific">Bacterioplanes sanyensis</name>
    <dbReference type="NCBI Taxonomy" id="1249553"/>
    <lineage>
        <taxon>Bacteria</taxon>
        <taxon>Pseudomonadati</taxon>
        <taxon>Pseudomonadota</taxon>
        <taxon>Gammaproteobacteria</taxon>
        <taxon>Oceanospirillales</taxon>
        <taxon>Oceanospirillaceae</taxon>
        <taxon>Bacterioplanes</taxon>
    </lineage>
</organism>
<keyword evidence="6 9" id="KW-1133">Transmembrane helix</keyword>
<feature type="transmembrane region" description="Helical" evidence="9">
    <location>
        <begin position="323"/>
        <end position="342"/>
    </location>
</feature>
<feature type="transmembrane region" description="Helical" evidence="9">
    <location>
        <begin position="188"/>
        <end position="216"/>
    </location>
</feature>
<dbReference type="AlphaFoldDB" id="A0A222FP80"/>
<dbReference type="InterPro" id="IPR038731">
    <property type="entry name" value="RgtA/B/C-like"/>
</dbReference>
<evidence type="ECO:0000256" key="8">
    <source>
        <dbReference type="SAM" id="MobiDB-lite"/>
    </source>
</evidence>
<feature type="transmembrane region" description="Helical" evidence="9">
    <location>
        <begin position="371"/>
        <end position="391"/>
    </location>
</feature>
<dbReference type="GO" id="GO:0005886">
    <property type="term" value="C:plasma membrane"/>
    <property type="evidence" value="ECO:0007669"/>
    <property type="project" value="UniProtKB-SubCell"/>
</dbReference>
<proteinExistence type="predicted"/>
<feature type="domain" description="Glycosyltransferase RgtA/B/C/D-like" evidence="10">
    <location>
        <begin position="85"/>
        <end position="245"/>
    </location>
</feature>
<evidence type="ECO:0000313" key="12">
    <source>
        <dbReference type="Proteomes" id="UP000202440"/>
    </source>
</evidence>
<feature type="region of interest" description="Disordered" evidence="8">
    <location>
        <begin position="1"/>
        <end position="22"/>
    </location>
</feature>
<dbReference type="EMBL" id="CP022530">
    <property type="protein sequence ID" value="ASP40033.1"/>
    <property type="molecule type" value="Genomic_DNA"/>
</dbReference>
<evidence type="ECO:0000259" key="10">
    <source>
        <dbReference type="Pfam" id="PF13231"/>
    </source>
</evidence>
<feature type="transmembrane region" description="Helical" evidence="9">
    <location>
        <begin position="280"/>
        <end position="302"/>
    </location>
</feature>
<keyword evidence="3" id="KW-0328">Glycosyltransferase</keyword>
<evidence type="ECO:0000256" key="7">
    <source>
        <dbReference type="ARBA" id="ARBA00023136"/>
    </source>
</evidence>
<dbReference type="Pfam" id="PF13231">
    <property type="entry name" value="PMT_2"/>
    <property type="match status" value="1"/>
</dbReference>
<accession>A0A222FP80</accession>